<feature type="region of interest" description="Disordered" evidence="1">
    <location>
        <begin position="26"/>
        <end position="51"/>
    </location>
</feature>
<dbReference type="AlphaFoldDB" id="A0AA88EFZ5"/>
<keyword evidence="3" id="KW-1185">Reference proteome</keyword>
<proteinExistence type="predicted"/>
<evidence type="ECO:0000313" key="3">
    <source>
        <dbReference type="Proteomes" id="UP001187192"/>
    </source>
</evidence>
<gene>
    <name evidence="2" type="ORF">TIFTF001_052263</name>
</gene>
<feature type="non-terminal residue" evidence="2">
    <location>
        <position position="1"/>
    </location>
</feature>
<protein>
    <submittedName>
        <fullName evidence="2">Uncharacterized protein</fullName>
    </submittedName>
</protein>
<sequence length="51" mass="5463">KTISIAVLNRESSSLASQAAESQSCSRWQVTTGRRWPSGTGRGRRSVGVSL</sequence>
<evidence type="ECO:0000313" key="2">
    <source>
        <dbReference type="EMBL" id="GMN73883.1"/>
    </source>
</evidence>
<accession>A0AA88EFZ5</accession>
<name>A0AA88EFZ5_FICCA</name>
<dbReference type="Proteomes" id="UP001187192">
    <property type="component" value="Unassembled WGS sequence"/>
</dbReference>
<dbReference type="EMBL" id="BTGU01010739">
    <property type="protein sequence ID" value="GMN73883.1"/>
    <property type="molecule type" value="Genomic_DNA"/>
</dbReference>
<comment type="caution">
    <text evidence="2">The sequence shown here is derived from an EMBL/GenBank/DDBJ whole genome shotgun (WGS) entry which is preliminary data.</text>
</comment>
<reference evidence="2" key="1">
    <citation type="submission" date="2023-07" db="EMBL/GenBank/DDBJ databases">
        <title>draft genome sequence of fig (Ficus carica).</title>
        <authorList>
            <person name="Takahashi T."/>
            <person name="Nishimura K."/>
        </authorList>
    </citation>
    <scope>NUCLEOTIDE SEQUENCE</scope>
</reference>
<organism evidence="2 3">
    <name type="scientific">Ficus carica</name>
    <name type="common">Common fig</name>
    <dbReference type="NCBI Taxonomy" id="3494"/>
    <lineage>
        <taxon>Eukaryota</taxon>
        <taxon>Viridiplantae</taxon>
        <taxon>Streptophyta</taxon>
        <taxon>Embryophyta</taxon>
        <taxon>Tracheophyta</taxon>
        <taxon>Spermatophyta</taxon>
        <taxon>Magnoliopsida</taxon>
        <taxon>eudicotyledons</taxon>
        <taxon>Gunneridae</taxon>
        <taxon>Pentapetalae</taxon>
        <taxon>rosids</taxon>
        <taxon>fabids</taxon>
        <taxon>Rosales</taxon>
        <taxon>Moraceae</taxon>
        <taxon>Ficeae</taxon>
        <taxon>Ficus</taxon>
    </lineage>
</organism>
<evidence type="ECO:0000256" key="1">
    <source>
        <dbReference type="SAM" id="MobiDB-lite"/>
    </source>
</evidence>